<dbReference type="Pfam" id="PF00361">
    <property type="entry name" value="Proton_antipo_M"/>
    <property type="match status" value="1"/>
</dbReference>
<dbReference type="GO" id="GO:0015990">
    <property type="term" value="P:electron transport coupled proton transport"/>
    <property type="evidence" value="ECO:0007669"/>
    <property type="project" value="TreeGrafter"/>
</dbReference>
<protein>
    <recommendedName>
        <fullName evidence="3">NADH-ubiquinone oxidoreductase chain 5</fullName>
        <ecNumber evidence="2">7.1.1.2</ecNumber>
    </recommendedName>
</protein>
<dbReference type="InterPro" id="IPR010934">
    <property type="entry name" value="NADH_DH_su5_C"/>
</dbReference>
<dbReference type="PANTHER" id="PTHR42829">
    <property type="entry name" value="NADH-UBIQUINONE OXIDOREDUCTASE CHAIN 5"/>
    <property type="match status" value="1"/>
</dbReference>
<evidence type="ECO:0000256" key="4">
    <source>
        <dbReference type="ARBA" id="ARBA00022448"/>
    </source>
</evidence>
<dbReference type="InterPro" id="IPR003945">
    <property type="entry name" value="NU5C-like"/>
</dbReference>
<keyword evidence="6 14" id="KW-0812">Transmembrane</keyword>
<feature type="transmembrane region" description="Helical" evidence="15">
    <location>
        <begin position="146"/>
        <end position="167"/>
    </location>
</feature>
<evidence type="ECO:0000256" key="1">
    <source>
        <dbReference type="ARBA" id="ARBA00004127"/>
    </source>
</evidence>
<evidence type="ECO:0000256" key="3">
    <source>
        <dbReference type="ARBA" id="ARBA00021096"/>
    </source>
</evidence>
<evidence type="ECO:0000259" key="16">
    <source>
        <dbReference type="Pfam" id="PF00361"/>
    </source>
</evidence>
<dbReference type="GO" id="GO:0042773">
    <property type="term" value="P:ATP synthesis coupled electron transport"/>
    <property type="evidence" value="ECO:0007669"/>
    <property type="project" value="InterPro"/>
</dbReference>
<dbReference type="InterPro" id="IPR001750">
    <property type="entry name" value="ND/Mrp_TM"/>
</dbReference>
<accession>A0A4Q2RIA3</accession>
<evidence type="ECO:0000256" key="15">
    <source>
        <dbReference type="SAM" id="Phobius"/>
    </source>
</evidence>
<keyword evidence="19" id="KW-1185">Reference proteome</keyword>
<evidence type="ECO:0000313" key="18">
    <source>
        <dbReference type="EMBL" id="RYB88237.1"/>
    </source>
</evidence>
<dbReference type="EMBL" id="SDWS01000031">
    <property type="protein sequence ID" value="RYB88237.1"/>
    <property type="molecule type" value="Genomic_DNA"/>
</dbReference>
<feature type="transmembrane region" description="Helical" evidence="15">
    <location>
        <begin position="106"/>
        <end position="126"/>
    </location>
</feature>
<dbReference type="EC" id="7.1.1.2" evidence="2"/>
<evidence type="ECO:0000256" key="12">
    <source>
        <dbReference type="ARBA" id="ARBA00023136"/>
    </source>
</evidence>
<evidence type="ECO:0000256" key="7">
    <source>
        <dbReference type="ARBA" id="ARBA00022967"/>
    </source>
</evidence>
<evidence type="ECO:0000256" key="9">
    <source>
        <dbReference type="ARBA" id="ARBA00022989"/>
    </source>
</evidence>
<evidence type="ECO:0000313" key="19">
    <source>
        <dbReference type="Proteomes" id="UP000291838"/>
    </source>
</evidence>
<gene>
    <name evidence="18" type="ORF">EUA06_22225</name>
</gene>
<evidence type="ECO:0000259" key="17">
    <source>
        <dbReference type="Pfam" id="PF06455"/>
    </source>
</evidence>
<keyword evidence="8" id="KW-0249">Electron transport</keyword>
<keyword evidence="4" id="KW-0813">Transport</keyword>
<name>A0A4Q2RIA3_9ACTN</name>
<dbReference type="GO" id="GO:0016020">
    <property type="term" value="C:membrane"/>
    <property type="evidence" value="ECO:0007669"/>
    <property type="project" value="UniProtKB-SubCell"/>
</dbReference>
<keyword evidence="9 15" id="KW-1133">Transmembrane helix</keyword>
<evidence type="ECO:0000256" key="13">
    <source>
        <dbReference type="ARBA" id="ARBA00049551"/>
    </source>
</evidence>
<sequence length="265" mass="30326">MRLNFIIEIAGLSYLVFLLGLRTIIIARLRANLEQDIKKIIALSTLRQLGLIITSLGLGLILITFFHLLTHAIFKSLLFICRGDVIHQNQGLQDLRFLGGSLKGRLFARTLINICNLALCGFPFLAGFYSKDAIIEIGYSSSYSLIFLYLIAFRVGLSGSYSMRLYYFRFLNESQSRPLGGIYESVDYIFKSKFLLFGFTLTGGLVLSYCLFETPLIVFLKFNEKIITLIRTFLGFIFGLILRFYIRSIFIIDICRDFQDFLRGL</sequence>
<keyword evidence="12 15" id="KW-0472">Membrane</keyword>
<keyword evidence="11" id="KW-0830">Ubiquinone</keyword>
<keyword evidence="5" id="KW-0679">Respiratory chain</keyword>
<feature type="transmembrane region" description="Helical" evidence="15">
    <location>
        <begin position="12"/>
        <end position="29"/>
    </location>
</feature>
<feature type="domain" description="NADH:quinone oxidoreductase/Mrp antiporter transmembrane" evidence="16">
    <location>
        <begin position="4"/>
        <end position="149"/>
    </location>
</feature>
<dbReference type="GO" id="GO:0003954">
    <property type="term" value="F:NADH dehydrogenase activity"/>
    <property type="evidence" value="ECO:0007669"/>
    <property type="project" value="TreeGrafter"/>
</dbReference>
<feature type="transmembrane region" description="Helical" evidence="15">
    <location>
        <begin position="49"/>
        <end position="69"/>
    </location>
</feature>
<dbReference type="Proteomes" id="UP000291838">
    <property type="component" value="Unassembled WGS sequence"/>
</dbReference>
<reference evidence="18 19" key="1">
    <citation type="submission" date="2019-01" db="EMBL/GenBank/DDBJ databases">
        <title>Novel species of Nocardioides.</title>
        <authorList>
            <person name="Liu Q."/>
            <person name="Xin Y.-H."/>
        </authorList>
    </citation>
    <scope>NUCLEOTIDE SEQUENCE [LARGE SCALE GENOMIC DNA]</scope>
    <source>
        <strain evidence="18 19">HLT3-15</strain>
    </source>
</reference>
<comment type="caution">
    <text evidence="18">The sequence shown here is derived from an EMBL/GenBank/DDBJ whole genome shotgun (WGS) entry which is preliminary data.</text>
</comment>
<evidence type="ECO:0000256" key="11">
    <source>
        <dbReference type="ARBA" id="ARBA00023075"/>
    </source>
</evidence>
<keyword evidence="10" id="KW-0520">NAD</keyword>
<evidence type="ECO:0000256" key="5">
    <source>
        <dbReference type="ARBA" id="ARBA00022660"/>
    </source>
</evidence>
<dbReference type="GO" id="GO:0008137">
    <property type="term" value="F:NADH dehydrogenase (ubiquinone) activity"/>
    <property type="evidence" value="ECO:0007669"/>
    <property type="project" value="UniProtKB-EC"/>
</dbReference>
<keyword evidence="7" id="KW-1278">Translocase</keyword>
<comment type="catalytic activity">
    <reaction evidence="13">
        <text>a ubiquinone + NADH + 5 H(+)(in) = a ubiquinol + NAD(+) + 4 H(+)(out)</text>
        <dbReference type="Rhea" id="RHEA:29091"/>
        <dbReference type="Rhea" id="RHEA-COMP:9565"/>
        <dbReference type="Rhea" id="RHEA-COMP:9566"/>
        <dbReference type="ChEBI" id="CHEBI:15378"/>
        <dbReference type="ChEBI" id="CHEBI:16389"/>
        <dbReference type="ChEBI" id="CHEBI:17976"/>
        <dbReference type="ChEBI" id="CHEBI:57540"/>
        <dbReference type="ChEBI" id="CHEBI:57945"/>
        <dbReference type="EC" id="7.1.1.2"/>
    </reaction>
</comment>
<dbReference type="OrthoDB" id="9811798at2"/>
<evidence type="ECO:0000256" key="14">
    <source>
        <dbReference type="RuleBase" id="RU000320"/>
    </source>
</evidence>
<feature type="transmembrane region" description="Helical" evidence="15">
    <location>
        <begin position="194"/>
        <end position="220"/>
    </location>
</feature>
<dbReference type="PANTHER" id="PTHR42829:SF2">
    <property type="entry name" value="NADH-UBIQUINONE OXIDOREDUCTASE CHAIN 5"/>
    <property type="match status" value="1"/>
</dbReference>
<feature type="transmembrane region" description="Helical" evidence="15">
    <location>
        <begin position="226"/>
        <end position="246"/>
    </location>
</feature>
<evidence type="ECO:0000256" key="8">
    <source>
        <dbReference type="ARBA" id="ARBA00022982"/>
    </source>
</evidence>
<evidence type="ECO:0000256" key="10">
    <source>
        <dbReference type="ARBA" id="ARBA00023027"/>
    </source>
</evidence>
<proteinExistence type="predicted"/>
<dbReference type="AlphaFoldDB" id="A0A4Q2RIA3"/>
<organism evidence="18 19">
    <name type="scientific">Nocardioides glacieisoli</name>
    <dbReference type="NCBI Taxonomy" id="1168730"/>
    <lineage>
        <taxon>Bacteria</taxon>
        <taxon>Bacillati</taxon>
        <taxon>Actinomycetota</taxon>
        <taxon>Actinomycetes</taxon>
        <taxon>Propionibacteriales</taxon>
        <taxon>Nocardioidaceae</taxon>
        <taxon>Nocardioides</taxon>
    </lineage>
</organism>
<evidence type="ECO:0000256" key="2">
    <source>
        <dbReference type="ARBA" id="ARBA00012944"/>
    </source>
</evidence>
<evidence type="ECO:0000256" key="6">
    <source>
        <dbReference type="ARBA" id="ARBA00022692"/>
    </source>
</evidence>
<dbReference type="Pfam" id="PF06455">
    <property type="entry name" value="NADH5_C"/>
    <property type="match status" value="1"/>
</dbReference>
<comment type="subcellular location">
    <subcellularLocation>
        <location evidence="1">Endomembrane system</location>
        <topology evidence="1">Multi-pass membrane protein</topology>
    </subcellularLocation>
    <subcellularLocation>
        <location evidence="14">Membrane</location>
        <topology evidence="14">Multi-pass membrane protein</topology>
    </subcellularLocation>
</comment>
<feature type="domain" description="NADH dehydrogenase subunit 5 C-terminal" evidence="17">
    <location>
        <begin position="161"/>
        <end position="243"/>
    </location>
</feature>
<dbReference type="GO" id="GO:0012505">
    <property type="term" value="C:endomembrane system"/>
    <property type="evidence" value="ECO:0007669"/>
    <property type="project" value="UniProtKB-SubCell"/>
</dbReference>